<feature type="compositionally biased region" description="Pro residues" evidence="1">
    <location>
        <begin position="389"/>
        <end position="399"/>
    </location>
</feature>
<dbReference type="InterPro" id="IPR039365">
    <property type="entry name" value="IS701-like"/>
</dbReference>
<reference evidence="3 4" key="1">
    <citation type="submission" date="2016-12" db="EMBL/GenBank/DDBJ databases">
        <title>The draft genome sequence of Actinophytocola sp. 11-183.</title>
        <authorList>
            <person name="Wang W."/>
            <person name="Yuan L."/>
        </authorList>
    </citation>
    <scope>NUCLEOTIDE SEQUENCE [LARGE SCALE GENOMIC DNA]</scope>
    <source>
        <strain evidence="3 4">11-183</strain>
    </source>
</reference>
<gene>
    <name evidence="3" type="ORF">BU204_21515</name>
</gene>
<keyword evidence="4" id="KW-1185">Reference proteome</keyword>
<evidence type="ECO:0000313" key="4">
    <source>
        <dbReference type="Proteomes" id="UP000185596"/>
    </source>
</evidence>
<dbReference type="PANTHER" id="PTHR33627:SF1">
    <property type="entry name" value="TRANSPOSASE"/>
    <property type="match status" value="1"/>
</dbReference>
<dbReference type="NCBIfam" id="NF033540">
    <property type="entry name" value="transpos_IS701"/>
    <property type="match status" value="1"/>
</dbReference>
<proteinExistence type="predicted"/>
<dbReference type="InterPro" id="IPR038721">
    <property type="entry name" value="IS701-like_DDE_dom"/>
</dbReference>
<evidence type="ECO:0000256" key="1">
    <source>
        <dbReference type="SAM" id="MobiDB-lite"/>
    </source>
</evidence>
<accession>A0A1Q8CMC6</accession>
<dbReference type="STRING" id="1912961.BU204_21515"/>
<evidence type="ECO:0000313" key="3">
    <source>
        <dbReference type="EMBL" id="OLF15505.1"/>
    </source>
</evidence>
<dbReference type="Proteomes" id="UP000185596">
    <property type="component" value="Unassembled WGS sequence"/>
</dbReference>
<feature type="region of interest" description="Disordered" evidence="1">
    <location>
        <begin position="357"/>
        <end position="478"/>
    </location>
</feature>
<organism evidence="3 4">
    <name type="scientific">Actinophytocola xanthii</name>
    <dbReference type="NCBI Taxonomy" id="1912961"/>
    <lineage>
        <taxon>Bacteria</taxon>
        <taxon>Bacillati</taxon>
        <taxon>Actinomycetota</taxon>
        <taxon>Actinomycetes</taxon>
        <taxon>Pseudonocardiales</taxon>
        <taxon>Pseudonocardiaceae</taxon>
    </lineage>
</organism>
<evidence type="ECO:0000259" key="2">
    <source>
        <dbReference type="Pfam" id="PF13546"/>
    </source>
</evidence>
<dbReference type="OrthoDB" id="4954307at2"/>
<dbReference type="PANTHER" id="PTHR33627">
    <property type="entry name" value="TRANSPOSASE"/>
    <property type="match status" value="1"/>
</dbReference>
<dbReference type="AlphaFoldDB" id="A0A1Q8CMC6"/>
<sequence>MDYAEALHGHIRHRFARAEPRERALVYLRGILDPVGRRNGWQLAAQGGEKYPDGMQRLLSTARWNADRVRDDVRDFVLGHAADRNAVLVVDEWRFPKRGRRSVGVHLAQSSAGRRTENVQTGLFCTYSSQRGSFLVDRELFLPKAWIADAGLRRAARIPEELPYRSPAALAAAMVARAVAARVPGRWVAASASVVDAGLRRFFEKNHMWFLVGVANAEKLPVVIADRRERQSAESLAALLEGDAWSGQPRPWSSYEWTRVRLAPGRPARPVRWLLLRRDAGTRDNLHAYLCQAAPATTLPELVEVALVLERNRYVLAAACSGAGLDEYEVRHWTGWYRYTTLALAAHNCLELAGPRTEPATPVPIPRQGGAHRPTRSRRSAPGGERDPAPGPVARPGPVPEARTPFPDAGTESAGGPDPDPEEESCPSPIRAPSSTPDVPCANRCASTSSFVSGTGRPRRGRSPFPVFPSGRRPGSVR</sequence>
<name>A0A1Q8CMC6_9PSEU</name>
<dbReference type="EMBL" id="MSIE01000040">
    <property type="protein sequence ID" value="OLF15505.1"/>
    <property type="molecule type" value="Genomic_DNA"/>
</dbReference>
<comment type="caution">
    <text evidence="3">The sequence shown here is derived from an EMBL/GenBank/DDBJ whole genome shotgun (WGS) entry which is preliminary data.</text>
</comment>
<feature type="domain" description="Transposase IS701-like DDE" evidence="2">
    <location>
        <begin position="14"/>
        <end position="193"/>
    </location>
</feature>
<protein>
    <recommendedName>
        <fullName evidence="2">Transposase IS701-like DDE domain-containing protein</fullName>
    </recommendedName>
</protein>
<dbReference type="Pfam" id="PF13546">
    <property type="entry name" value="DDE_5"/>
    <property type="match status" value="1"/>
</dbReference>